<dbReference type="OrthoDB" id="7615906at2759"/>
<dbReference type="AlphaFoldDB" id="A0A6J1QT05"/>
<evidence type="ECO:0000256" key="3">
    <source>
        <dbReference type="ARBA" id="ARBA00022722"/>
    </source>
</evidence>
<dbReference type="Gene3D" id="4.10.60.10">
    <property type="entry name" value="Zinc finger, CCHC-type"/>
    <property type="match status" value="1"/>
</dbReference>
<evidence type="ECO:0000256" key="6">
    <source>
        <dbReference type="SAM" id="MobiDB-lite"/>
    </source>
</evidence>
<keyword evidence="8" id="KW-1185">Reference proteome</keyword>
<accession>A0A6J1QT05</accession>
<organism evidence="8 9">
    <name type="scientific">Temnothorax curvispinosus</name>
    <dbReference type="NCBI Taxonomy" id="300111"/>
    <lineage>
        <taxon>Eukaryota</taxon>
        <taxon>Metazoa</taxon>
        <taxon>Ecdysozoa</taxon>
        <taxon>Arthropoda</taxon>
        <taxon>Hexapoda</taxon>
        <taxon>Insecta</taxon>
        <taxon>Pterygota</taxon>
        <taxon>Neoptera</taxon>
        <taxon>Endopterygota</taxon>
        <taxon>Hymenoptera</taxon>
        <taxon>Apocrita</taxon>
        <taxon>Aculeata</taxon>
        <taxon>Formicoidea</taxon>
        <taxon>Formicidae</taxon>
        <taxon>Myrmicinae</taxon>
        <taxon>Temnothorax</taxon>
    </lineage>
</organism>
<keyword evidence="2" id="KW-0548">Nucleotidyltransferase</keyword>
<dbReference type="PANTHER" id="PTHR37984:SF5">
    <property type="entry name" value="PROTEIN NYNRIN-LIKE"/>
    <property type="match status" value="1"/>
</dbReference>
<keyword evidence="1" id="KW-0808">Transferase</keyword>
<feature type="non-terminal residue" evidence="9">
    <location>
        <position position="186"/>
    </location>
</feature>
<evidence type="ECO:0000313" key="8">
    <source>
        <dbReference type="Proteomes" id="UP000504618"/>
    </source>
</evidence>
<sequence>MELSEKSSRQMKGASSTSTGIDLLKAGKKAPGKNTGDKQFKPGARKCGKAHLASKCTLSRDIRCHGCGKQGHLRTVCFAKGSTNQLQEILSLEHVNFREKFLTTFEINGKPLEFEVDSGAAVTVVSEQVIHSIFPEATIHNTQLQLISYCSPYLQLEMAPEDREILVISTCKGLYKVNRLMYGLAS</sequence>
<dbReference type="InterPro" id="IPR021109">
    <property type="entry name" value="Peptidase_aspartic_dom_sf"/>
</dbReference>
<evidence type="ECO:0000256" key="4">
    <source>
        <dbReference type="ARBA" id="ARBA00022759"/>
    </source>
</evidence>
<dbReference type="InterPro" id="IPR036875">
    <property type="entry name" value="Znf_CCHC_sf"/>
</dbReference>
<dbReference type="InterPro" id="IPR050951">
    <property type="entry name" value="Retrovirus_Pol_polyprotein"/>
</dbReference>
<protein>
    <submittedName>
        <fullName evidence="9">Uncharacterized protein LOC112463445</fullName>
    </submittedName>
</protein>
<evidence type="ECO:0000256" key="1">
    <source>
        <dbReference type="ARBA" id="ARBA00022679"/>
    </source>
</evidence>
<dbReference type="PROSITE" id="PS50158">
    <property type="entry name" value="ZF_CCHC"/>
    <property type="match status" value="1"/>
</dbReference>
<feature type="domain" description="CCHC-type" evidence="7">
    <location>
        <begin position="63"/>
        <end position="77"/>
    </location>
</feature>
<evidence type="ECO:0000256" key="5">
    <source>
        <dbReference type="PROSITE-ProRule" id="PRU00047"/>
    </source>
</evidence>
<name>A0A6J1QT05_9HYME</name>
<dbReference type="SUPFAM" id="SSF50630">
    <property type="entry name" value="Acid proteases"/>
    <property type="match status" value="1"/>
</dbReference>
<dbReference type="Gene3D" id="2.40.70.10">
    <property type="entry name" value="Acid Proteases"/>
    <property type="match status" value="1"/>
</dbReference>
<dbReference type="InterPro" id="IPR001878">
    <property type="entry name" value="Znf_CCHC"/>
</dbReference>
<dbReference type="PANTHER" id="PTHR37984">
    <property type="entry name" value="PROTEIN CBG26694"/>
    <property type="match status" value="1"/>
</dbReference>
<dbReference type="SUPFAM" id="SSF57756">
    <property type="entry name" value="Retrovirus zinc finger-like domains"/>
    <property type="match status" value="1"/>
</dbReference>
<keyword evidence="4" id="KW-0378">Hydrolase</keyword>
<dbReference type="Proteomes" id="UP000504618">
    <property type="component" value="Unplaced"/>
</dbReference>
<keyword evidence="5" id="KW-0479">Metal-binding</keyword>
<keyword evidence="5" id="KW-0862">Zinc</keyword>
<feature type="region of interest" description="Disordered" evidence="6">
    <location>
        <begin position="1"/>
        <end position="41"/>
    </location>
</feature>
<reference evidence="9" key="1">
    <citation type="submission" date="2025-08" db="UniProtKB">
        <authorList>
            <consortium name="RefSeq"/>
        </authorList>
    </citation>
    <scope>IDENTIFICATION</scope>
    <source>
        <tissue evidence="9">Whole body</tissue>
    </source>
</reference>
<dbReference type="GO" id="GO:0004519">
    <property type="term" value="F:endonuclease activity"/>
    <property type="evidence" value="ECO:0007669"/>
    <property type="project" value="UniProtKB-KW"/>
</dbReference>
<keyword evidence="5" id="KW-0863">Zinc-finger</keyword>
<keyword evidence="3" id="KW-0540">Nuclease</keyword>
<keyword evidence="4" id="KW-0255">Endonuclease</keyword>
<dbReference type="GO" id="GO:0016779">
    <property type="term" value="F:nucleotidyltransferase activity"/>
    <property type="evidence" value="ECO:0007669"/>
    <property type="project" value="UniProtKB-KW"/>
</dbReference>
<evidence type="ECO:0000256" key="2">
    <source>
        <dbReference type="ARBA" id="ARBA00022695"/>
    </source>
</evidence>
<dbReference type="GO" id="GO:0003676">
    <property type="term" value="F:nucleic acid binding"/>
    <property type="evidence" value="ECO:0007669"/>
    <property type="project" value="InterPro"/>
</dbReference>
<gene>
    <name evidence="9" type="primary">LOC112463445</name>
</gene>
<dbReference type="RefSeq" id="XP_024885624.1">
    <property type="nucleotide sequence ID" value="XM_025029856.1"/>
</dbReference>
<dbReference type="GeneID" id="112463445"/>
<evidence type="ECO:0000259" key="7">
    <source>
        <dbReference type="PROSITE" id="PS50158"/>
    </source>
</evidence>
<evidence type="ECO:0000313" key="9">
    <source>
        <dbReference type="RefSeq" id="XP_024885624.1"/>
    </source>
</evidence>
<dbReference type="GO" id="GO:0008270">
    <property type="term" value="F:zinc ion binding"/>
    <property type="evidence" value="ECO:0007669"/>
    <property type="project" value="UniProtKB-KW"/>
</dbReference>
<proteinExistence type="predicted"/>